<protein>
    <recommendedName>
        <fullName evidence="3">DUF998 domain-containing protein</fullName>
    </recommendedName>
</protein>
<keyword evidence="1" id="KW-0812">Transmembrane</keyword>
<name>A0AAU8JU21_9ACTN</name>
<gene>
    <name evidence="2" type="ORF">ABWK59_10375</name>
</gene>
<accession>A0AAU8JU21</accession>
<evidence type="ECO:0008006" key="3">
    <source>
        <dbReference type="Google" id="ProtNLM"/>
    </source>
</evidence>
<keyword evidence="1" id="KW-0472">Membrane</keyword>
<feature type="transmembrane region" description="Helical" evidence="1">
    <location>
        <begin position="20"/>
        <end position="45"/>
    </location>
</feature>
<evidence type="ECO:0000313" key="2">
    <source>
        <dbReference type="EMBL" id="XCM79304.1"/>
    </source>
</evidence>
<dbReference type="RefSeq" id="WP_354639848.1">
    <property type="nucleotide sequence ID" value="NZ_CP159872.1"/>
</dbReference>
<organism evidence="2">
    <name type="scientific">Kitasatospora camelliae</name>
    <dbReference type="NCBI Taxonomy" id="3156397"/>
    <lineage>
        <taxon>Bacteria</taxon>
        <taxon>Bacillati</taxon>
        <taxon>Actinomycetota</taxon>
        <taxon>Actinomycetes</taxon>
        <taxon>Kitasatosporales</taxon>
        <taxon>Streptomycetaceae</taxon>
        <taxon>Kitasatospora</taxon>
    </lineage>
</organism>
<evidence type="ECO:0000256" key="1">
    <source>
        <dbReference type="SAM" id="Phobius"/>
    </source>
</evidence>
<proteinExistence type="predicted"/>
<dbReference type="KEGG" id="kcm:ABWK59_10375"/>
<keyword evidence="1" id="KW-1133">Transmembrane helix</keyword>
<reference evidence="2" key="1">
    <citation type="submission" date="2024-06" db="EMBL/GenBank/DDBJ databases">
        <title>The genome sequences of Kitasatospora sp. strain HUAS MG31.</title>
        <authorList>
            <person name="Mo P."/>
        </authorList>
    </citation>
    <scope>NUCLEOTIDE SEQUENCE</scope>
    <source>
        <strain evidence="2">HUAS MG31</strain>
    </source>
</reference>
<feature type="transmembrane region" description="Helical" evidence="1">
    <location>
        <begin position="66"/>
        <end position="86"/>
    </location>
</feature>
<sequence length="113" mass="11950">MSTAPLSAPAVRRSRSGDAVIAVILLTAELFLLPAMFLVLGQGMWDIGLHGGMQHPDRATREAAKWGFVRFLGLSALLLGGALLLLRRRVAAASQLVVLGGSALAMCFADTDY</sequence>
<dbReference type="AlphaFoldDB" id="A0AAU8JU21"/>
<dbReference type="EMBL" id="CP159872">
    <property type="protein sequence ID" value="XCM79304.1"/>
    <property type="molecule type" value="Genomic_DNA"/>
</dbReference>